<name>A0A423X6U2_9PEZI</name>
<protein>
    <submittedName>
        <fullName evidence="1">Uncharacterized protein</fullName>
    </submittedName>
</protein>
<dbReference type="Proteomes" id="UP000283895">
    <property type="component" value="Unassembled WGS sequence"/>
</dbReference>
<dbReference type="EMBL" id="LKEA01000002">
    <property type="protein sequence ID" value="ROW11533.1"/>
    <property type="molecule type" value="Genomic_DNA"/>
</dbReference>
<gene>
    <name evidence="1" type="ORF">VMCG_01100</name>
</gene>
<accession>A0A423X6U2</accession>
<comment type="caution">
    <text evidence="1">The sequence shown here is derived from an EMBL/GenBank/DDBJ whole genome shotgun (WGS) entry which is preliminary data.</text>
</comment>
<proteinExistence type="predicted"/>
<reference evidence="1 2" key="1">
    <citation type="submission" date="2015-09" db="EMBL/GenBank/DDBJ databases">
        <title>Host preference determinants of Valsa canker pathogens revealed by comparative genomics.</title>
        <authorList>
            <person name="Yin Z."/>
            <person name="Huang L."/>
        </authorList>
    </citation>
    <scope>NUCLEOTIDE SEQUENCE [LARGE SCALE GENOMIC DNA]</scope>
    <source>
        <strain evidence="1 2">03-1</strain>
    </source>
</reference>
<evidence type="ECO:0000313" key="2">
    <source>
        <dbReference type="Proteomes" id="UP000283895"/>
    </source>
</evidence>
<evidence type="ECO:0000313" key="1">
    <source>
        <dbReference type="EMBL" id="ROW11533.1"/>
    </source>
</evidence>
<organism evidence="1 2">
    <name type="scientific">Cytospora schulzeri</name>
    <dbReference type="NCBI Taxonomy" id="448051"/>
    <lineage>
        <taxon>Eukaryota</taxon>
        <taxon>Fungi</taxon>
        <taxon>Dikarya</taxon>
        <taxon>Ascomycota</taxon>
        <taxon>Pezizomycotina</taxon>
        <taxon>Sordariomycetes</taxon>
        <taxon>Sordariomycetidae</taxon>
        <taxon>Diaporthales</taxon>
        <taxon>Cytosporaceae</taxon>
        <taxon>Cytospora</taxon>
    </lineage>
</organism>
<dbReference type="AlphaFoldDB" id="A0A423X6U2"/>
<keyword evidence="2" id="KW-1185">Reference proteome</keyword>
<sequence length="66" mass="7204">MPEVNAPTQQQPMEVLTPSGVVAQQPAKEGAGLHLDYSTSPKEGGWNFRTSFQILQDLGQGPLRIR</sequence>